<evidence type="ECO:0000313" key="1">
    <source>
        <dbReference type="EMBL" id="GFM34563.1"/>
    </source>
</evidence>
<proteinExistence type="predicted"/>
<gene>
    <name evidence="1" type="ORF">DSM101010T_29280</name>
</gene>
<dbReference type="Proteomes" id="UP000503840">
    <property type="component" value="Unassembled WGS sequence"/>
</dbReference>
<comment type="caution">
    <text evidence="1">The sequence shown here is derived from an EMBL/GenBank/DDBJ whole genome shotgun (WGS) entry which is preliminary data.</text>
</comment>
<protein>
    <submittedName>
        <fullName evidence="1">Uncharacterized protein</fullName>
    </submittedName>
</protein>
<dbReference type="EMBL" id="BLVO01000016">
    <property type="protein sequence ID" value="GFM34563.1"/>
    <property type="molecule type" value="Genomic_DNA"/>
</dbReference>
<dbReference type="AlphaFoldDB" id="A0A7J0BLE2"/>
<name>A0A7J0BLE2_9BACT</name>
<accession>A0A7J0BLE2</accession>
<keyword evidence="2" id="KW-1185">Reference proteome</keyword>
<evidence type="ECO:0000313" key="2">
    <source>
        <dbReference type="Proteomes" id="UP000503840"/>
    </source>
</evidence>
<organism evidence="1 2">
    <name type="scientific">Desulfovibrio subterraneus</name>
    <dbReference type="NCBI Taxonomy" id="2718620"/>
    <lineage>
        <taxon>Bacteria</taxon>
        <taxon>Pseudomonadati</taxon>
        <taxon>Thermodesulfobacteriota</taxon>
        <taxon>Desulfovibrionia</taxon>
        <taxon>Desulfovibrionales</taxon>
        <taxon>Desulfovibrionaceae</taxon>
        <taxon>Desulfovibrio</taxon>
    </lineage>
</organism>
<sequence length="70" mass="7262">MNNNVQNSPSFASALDAFGNGLHHAHDNNARPVQPAFASALDAFGSGLPAGKHARRAGHHGCDINGMCHC</sequence>
<dbReference type="RefSeq" id="WP_174406247.1">
    <property type="nucleotide sequence ID" value="NZ_BLVO01000016.1"/>
</dbReference>
<reference evidence="1 2" key="1">
    <citation type="submission" date="2020-05" db="EMBL/GenBank/DDBJ databases">
        <title>Draft genome sequence of Desulfovibrio sp. strain HN2T.</title>
        <authorList>
            <person name="Ueno A."/>
            <person name="Tamazawa S."/>
            <person name="Tamamura S."/>
            <person name="Murakami T."/>
            <person name="Kiyama T."/>
            <person name="Inomata H."/>
            <person name="Amano Y."/>
            <person name="Miyakawa K."/>
            <person name="Tamaki H."/>
            <person name="Naganuma T."/>
            <person name="Kaneko K."/>
        </authorList>
    </citation>
    <scope>NUCLEOTIDE SEQUENCE [LARGE SCALE GENOMIC DNA]</scope>
    <source>
        <strain evidence="1 2">HN2</strain>
    </source>
</reference>